<comment type="catalytic activity">
    <reaction evidence="8">
        <text>L-threonyl-[protein] + ATP = O-phospho-L-threonyl-[protein] + ADP + H(+)</text>
        <dbReference type="Rhea" id="RHEA:46608"/>
        <dbReference type="Rhea" id="RHEA-COMP:11060"/>
        <dbReference type="Rhea" id="RHEA-COMP:11605"/>
        <dbReference type="ChEBI" id="CHEBI:15378"/>
        <dbReference type="ChEBI" id="CHEBI:30013"/>
        <dbReference type="ChEBI" id="CHEBI:30616"/>
        <dbReference type="ChEBI" id="CHEBI:61977"/>
        <dbReference type="ChEBI" id="CHEBI:456216"/>
        <dbReference type="EC" id="2.7.12.2"/>
    </reaction>
</comment>
<dbReference type="GeneID" id="25562532"/>
<accession>A0A0L0D2M2</accession>
<dbReference type="Pfam" id="PF00069">
    <property type="entry name" value="Pkinase"/>
    <property type="match status" value="1"/>
</dbReference>
<comment type="catalytic activity">
    <reaction evidence="7">
        <text>L-seryl-[protein] + ATP = O-phospho-L-seryl-[protein] + ADP + H(+)</text>
        <dbReference type="Rhea" id="RHEA:17989"/>
        <dbReference type="Rhea" id="RHEA-COMP:9863"/>
        <dbReference type="Rhea" id="RHEA-COMP:11604"/>
        <dbReference type="ChEBI" id="CHEBI:15378"/>
        <dbReference type="ChEBI" id="CHEBI:29999"/>
        <dbReference type="ChEBI" id="CHEBI:30616"/>
        <dbReference type="ChEBI" id="CHEBI:83421"/>
        <dbReference type="ChEBI" id="CHEBI:456216"/>
        <dbReference type="EC" id="2.7.12.2"/>
    </reaction>
</comment>
<evidence type="ECO:0000256" key="4">
    <source>
        <dbReference type="ARBA" id="ARBA00022840"/>
    </source>
</evidence>
<evidence type="ECO:0000256" key="2">
    <source>
        <dbReference type="ARBA" id="ARBA00022741"/>
    </source>
</evidence>
<dbReference type="SUPFAM" id="SSF56112">
    <property type="entry name" value="Protein kinase-like (PK-like)"/>
    <property type="match status" value="1"/>
</dbReference>
<keyword evidence="1" id="KW-0808">Transferase</keyword>
<keyword evidence="14" id="KW-1185">Reference proteome</keyword>
<dbReference type="OMA" id="VEMANGC"/>
<dbReference type="STRING" id="461836.A0A0L0D2M2"/>
<dbReference type="EC" id="2.7.12.2" evidence="6"/>
<evidence type="ECO:0000256" key="8">
    <source>
        <dbReference type="ARBA" id="ARBA00049299"/>
    </source>
</evidence>
<reference evidence="13 14" key="1">
    <citation type="submission" date="2010-05" db="EMBL/GenBank/DDBJ databases">
        <title>The Genome Sequence of Thecamonas trahens ATCC 50062.</title>
        <authorList>
            <consortium name="The Broad Institute Genome Sequencing Platform"/>
            <person name="Russ C."/>
            <person name="Cuomo C."/>
            <person name="Shea T."/>
            <person name="Young S.K."/>
            <person name="Zeng Q."/>
            <person name="Koehrsen M."/>
            <person name="Haas B."/>
            <person name="Borodovsky M."/>
            <person name="Guigo R."/>
            <person name="Alvarado L."/>
            <person name="Berlin A."/>
            <person name="Bochicchio J."/>
            <person name="Borenstein D."/>
            <person name="Chapman S."/>
            <person name="Chen Z."/>
            <person name="Freedman E."/>
            <person name="Gellesch M."/>
            <person name="Goldberg J."/>
            <person name="Griggs A."/>
            <person name="Gujja S."/>
            <person name="Heilman E."/>
            <person name="Heiman D."/>
            <person name="Hepburn T."/>
            <person name="Howarth C."/>
            <person name="Jen D."/>
            <person name="Larson L."/>
            <person name="Mehta T."/>
            <person name="Park D."/>
            <person name="Pearson M."/>
            <person name="Roberts A."/>
            <person name="Saif S."/>
            <person name="Shenoy N."/>
            <person name="Sisk P."/>
            <person name="Stolte C."/>
            <person name="Sykes S."/>
            <person name="Thomson T."/>
            <person name="Walk T."/>
            <person name="White J."/>
            <person name="Yandava C."/>
            <person name="Burger G."/>
            <person name="Gray M.W."/>
            <person name="Holland P.W.H."/>
            <person name="King N."/>
            <person name="Lang F.B.F."/>
            <person name="Roger A.J."/>
            <person name="Ruiz-Trillo I."/>
            <person name="Lander E."/>
            <person name="Nusbaum C."/>
        </authorList>
    </citation>
    <scope>NUCLEOTIDE SEQUENCE [LARGE SCALE GENOMIC DNA]</scope>
    <source>
        <strain evidence="13 14">ATCC 50062</strain>
    </source>
</reference>
<dbReference type="GO" id="GO:0004708">
    <property type="term" value="F:MAP kinase kinase activity"/>
    <property type="evidence" value="ECO:0007669"/>
    <property type="project" value="UniProtKB-EC"/>
</dbReference>
<keyword evidence="3 13" id="KW-0418">Kinase</keyword>
<evidence type="ECO:0000256" key="9">
    <source>
        <dbReference type="ARBA" id="ARBA00051693"/>
    </source>
</evidence>
<feature type="binding site" evidence="10">
    <location>
        <position position="83"/>
    </location>
    <ligand>
        <name>ATP</name>
        <dbReference type="ChEBI" id="CHEBI:30616"/>
    </ligand>
</feature>
<dbReference type="PANTHER" id="PTHR48013:SF9">
    <property type="entry name" value="DUAL SPECIFICITY MITOGEN-ACTIVATED PROTEIN KINASE KINASE 5"/>
    <property type="match status" value="1"/>
</dbReference>
<evidence type="ECO:0000256" key="7">
    <source>
        <dbReference type="ARBA" id="ARBA00049014"/>
    </source>
</evidence>
<dbReference type="SMART" id="SM00220">
    <property type="entry name" value="S_TKc"/>
    <property type="match status" value="1"/>
</dbReference>
<dbReference type="RefSeq" id="XP_013760721.1">
    <property type="nucleotide sequence ID" value="XM_013905267.1"/>
</dbReference>
<dbReference type="Proteomes" id="UP000054408">
    <property type="component" value="Unassembled WGS sequence"/>
</dbReference>
<dbReference type="EMBL" id="GL349442">
    <property type="protein sequence ID" value="KNC46430.1"/>
    <property type="molecule type" value="Genomic_DNA"/>
</dbReference>
<dbReference type="GO" id="GO:0004674">
    <property type="term" value="F:protein serine/threonine kinase activity"/>
    <property type="evidence" value="ECO:0007669"/>
    <property type="project" value="UniProtKB-KW"/>
</dbReference>
<sequence length="324" mass="35344">MLPSRRRRRPPSLHLELHQPVATVATVSTKLIEAVRSVAVDSNEWSSVQQIGHGAFGSVMLARRRIGDEEVAIKKVPRHRAFKGAMDQLVMEVEALRDVASPYVVELFGAYLDDWHVCLVMEHMAGGSVRQIMAQRCGKLSQVVIEHVAMSVALGMRDLWLAGGVMHRDIKPDNVLVGANGQVKLCDLGIATVIEGEAQLSPTGSGHYLAPERIEGASYSANADVWSLGVMVVEMANGCHPYADGAPMALVLHAIVSEPPPMLHSAGAWSSEIEHFTALCLVKDPVVRSSVNELAHDEAVLAWEARALSDDVARWLRQEEYTNV</sequence>
<dbReference type="PROSITE" id="PS00108">
    <property type="entry name" value="PROTEIN_KINASE_ST"/>
    <property type="match status" value="1"/>
</dbReference>
<dbReference type="GO" id="GO:0005524">
    <property type="term" value="F:ATP binding"/>
    <property type="evidence" value="ECO:0007669"/>
    <property type="project" value="UniProtKB-UniRule"/>
</dbReference>
<organism evidence="13 14">
    <name type="scientific">Thecamonas trahens ATCC 50062</name>
    <dbReference type="NCBI Taxonomy" id="461836"/>
    <lineage>
        <taxon>Eukaryota</taxon>
        <taxon>Apusozoa</taxon>
        <taxon>Apusomonadida</taxon>
        <taxon>Apusomonadidae</taxon>
        <taxon>Thecamonas</taxon>
    </lineage>
</organism>
<dbReference type="InterPro" id="IPR008271">
    <property type="entry name" value="Ser/Thr_kinase_AS"/>
</dbReference>
<evidence type="ECO:0000259" key="12">
    <source>
        <dbReference type="PROSITE" id="PS50011"/>
    </source>
</evidence>
<protein>
    <recommendedName>
        <fullName evidence="6">mitogen-activated protein kinase kinase</fullName>
        <ecNumber evidence="6">2.7.12.2</ecNumber>
    </recommendedName>
</protein>
<feature type="domain" description="Protein kinase" evidence="12">
    <location>
        <begin position="45"/>
        <end position="301"/>
    </location>
</feature>
<evidence type="ECO:0000256" key="10">
    <source>
        <dbReference type="PROSITE-ProRule" id="PRU10141"/>
    </source>
</evidence>
<keyword evidence="11" id="KW-0723">Serine/threonine-protein kinase</keyword>
<dbReference type="PROSITE" id="PS00107">
    <property type="entry name" value="PROTEIN_KINASE_ATP"/>
    <property type="match status" value="1"/>
</dbReference>
<evidence type="ECO:0000256" key="5">
    <source>
        <dbReference type="ARBA" id="ARBA00038035"/>
    </source>
</evidence>
<comment type="similarity">
    <text evidence="5">Belongs to the protein kinase superfamily. STE Ser/Thr protein kinase family. MAP kinase kinase subfamily.</text>
</comment>
<gene>
    <name evidence="13" type="ORF">AMSG_02884</name>
</gene>
<dbReference type="PANTHER" id="PTHR48013">
    <property type="entry name" value="DUAL SPECIFICITY MITOGEN-ACTIVATED PROTEIN KINASE KINASE 5-RELATED"/>
    <property type="match status" value="1"/>
</dbReference>
<dbReference type="eggNOG" id="KOG0581">
    <property type="taxonomic scope" value="Eukaryota"/>
</dbReference>
<dbReference type="InterPro" id="IPR017441">
    <property type="entry name" value="Protein_kinase_ATP_BS"/>
</dbReference>
<dbReference type="AlphaFoldDB" id="A0A0L0D2M2"/>
<evidence type="ECO:0000256" key="1">
    <source>
        <dbReference type="ARBA" id="ARBA00022679"/>
    </source>
</evidence>
<dbReference type="Gene3D" id="1.10.510.10">
    <property type="entry name" value="Transferase(Phosphotransferase) domain 1"/>
    <property type="match status" value="1"/>
</dbReference>
<name>A0A0L0D2M2_THETB</name>
<evidence type="ECO:0000313" key="14">
    <source>
        <dbReference type="Proteomes" id="UP000054408"/>
    </source>
</evidence>
<evidence type="ECO:0000313" key="13">
    <source>
        <dbReference type="EMBL" id="KNC46430.1"/>
    </source>
</evidence>
<evidence type="ECO:0000256" key="11">
    <source>
        <dbReference type="RuleBase" id="RU000304"/>
    </source>
</evidence>
<dbReference type="InterPro" id="IPR000719">
    <property type="entry name" value="Prot_kinase_dom"/>
</dbReference>
<evidence type="ECO:0000256" key="3">
    <source>
        <dbReference type="ARBA" id="ARBA00022777"/>
    </source>
</evidence>
<evidence type="ECO:0000256" key="6">
    <source>
        <dbReference type="ARBA" id="ARBA00038999"/>
    </source>
</evidence>
<proteinExistence type="inferred from homology"/>
<keyword evidence="2 10" id="KW-0547">Nucleotide-binding</keyword>
<comment type="catalytic activity">
    <reaction evidence="9">
        <text>L-tyrosyl-[protein] + ATP = O-phospho-L-tyrosyl-[protein] + ADP + H(+)</text>
        <dbReference type="Rhea" id="RHEA:10596"/>
        <dbReference type="Rhea" id="RHEA-COMP:10136"/>
        <dbReference type="Rhea" id="RHEA-COMP:20101"/>
        <dbReference type="ChEBI" id="CHEBI:15378"/>
        <dbReference type="ChEBI" id="CHEBI:30616"/>
        <dbReference type="ChEBI" id="CHEBI:46858"/>
        <dbReference type="ChEBI" id="CHEBI:61978"/>
        <dbReference type="ChEBI" id="CHEBI:456216"/>
        <dbReference type="EC" id="2.7.12.2"/>
    </reaction>
</comment>
<keyword evidence="4 10" id="KW-0067">ATP-binding</keyword>
<dbReference type="PROSITE" id="PS50011">
    <property type="entry name" value="PROTEIN_KINASE_DOM"/>
    <property type="match status" value="1"/>
</dbReference>
<dbReference type="InterPro" id="IPR011009">
    <property type="entry name" value="Kinase-like_dom_sf"/>
</dbReference>
<dbReference type="OrthoDB" id="10252354at2759"/>